<name>A0A9P8AN27_9AGAR</name>
<sequence>MLSCKLARSWSQLPPFSSPSLRPNLSYIHRRHTAIFLSNVPGWKYAKQSPLVTLDPRSLSPRDFRDISNQKVFTFPGIRSYIHYARKKAEGKSVYITFPDNTAGFLYYWTHPDLPPTLGQVRFRVTNTRDPGEFDRGGDFCYPSGAPWYISLPYIAGSDAYKSICDILVRDGLVARDTIEQLRPFSESLRLMPRQITILTSPHEVFPLCLPQNTLVVYLAAGEGKRVRKISIHPCKNEELSQLVEPGKQVFALVQFEYPRRYVRNNWYPNLRIVRVYGKEGLVTRGTPSLIYTQSMYPRADFMAWFKEFNQMGESIRGVRTT</sequence>
<dbReference type="OrthoDB" id="2851639at2759"/>
<reference evidence="1" key="1">
    <citation type="submission" date="2020-11" db="EMBL/GenBank/DDBJ databases">
        <title>Adaptations for nitrogen fixation in a non-lichenized fungal sporocarp promotes dispersal by wood-feeding termites.</title>
        <authorList>
            <consortium name="DOE Joint Genome Institute"/>
            <person name="Koch R.A."/>
            <person name="Yoon G."/>
            <person name="Arayal U."/>
            <person name="Lail K."/>
            <person name="Amirebrahimi M."/>
            <person name="Labutti K."/>
            <person name="Lipzen A."/>
            <person name="Riley R."/>
            <person name="Barry K."/>
            <person name="Henrissat B."/>
            <person name="Grigoriev I.V."/>
            <person name="Herr J.R."/>
            <person name="Aime M.C."/>
        </authorList>
    </citation>
    <scope>NUCLEOTIDE SEQUENCE</scope>
    <source>
        <strain evidence="1">MCA 3950</strain>
    </source>
</reference>
<dbReference type="RefSeq" id="XP_043034821.1">
    <property type="nucleotide sequence ID" value="XM_043187280.1"/>
</dbReference>
<keyword evidence="2" id="KW-1185">Reference proteome</keyword>
<gene>
    <name evidence="1" type="ORF">BT62DRAFT_937240</name>
</gene>
<dbReference type="EMBL" id="MU250561">
    <property type="protein sequence ID" value="KAG7441321.1"/>
    <property type="molecule type" value="Genomic_DNA"/>
</dbReference>
<evidence type="ECO:0000313" key="1">
    <source>
        <dbReference type="EMBL" id="KAG7441321.1"/>
    </source>
</evidence>
<dbReference type="AlphaFoldDB" id="A0A9P8AN27"/>
<accession>A0A9P8AN27</accession>
<proteinExistence type="predicted"/>
<comment type="caution">
    <text evidence="1">The sequence shown here is derived from an EMBL/GenBank/DDBJ whole genome shotgun (WGS) entry which is preliminary data.</text>
</comment>
<organism evidence="1 2">
    <name type="scientific">Guyanagaster necrorhizus</name>
    <dbReference type="NCBI Taxonomy" id="856835"/>
    <lineage>
        <taxon>Eukaryota</taxon>
        <taxon>Fungi</taxon>
        <taxon>Dikarya</taxon>
        <taxon>Basidiomycota</taxon>
        <taxon>Agaricomycotina</taxon>
        <taxon>Agaricomycetes</taxon>
        <taxon>Agaricomycetidae</taxon>
        <taxon>Agaricales</taxon>
        <taxon>Marasmiineae</taxon>
        <taxon>Physalacriaceae</taxon>
        <taxon>Guyanagaster</taxon>
    </lineage>
</organism>
<dbReference type="GeneID" id="66109577"/>
<evidence type="ECO:0000313" key="2">
    <source>
        <dbReference type="Proteomes" id="UP000812287"/>
    </source>
</evidence>
<protein>
    <submittedName>
        <fullName evidence="1">Uncharacterized protein</fullName>
    </submittedName>
</protein>
<dbReference type="Proteomes" id="UP000812287">
    <property type="component" value="Unassembled WGS sequence"/>
</dbReference>